<keyword evidence="2" id="KW-1185">Reference proteome</keyword>
<sequence length="125" mass="14632">MIELTLFYDGTCLLCAREMSSLEKHDKRRQIKRVDINSEEFMRYPNVNYEKANEILHAYDSQGQLLLGLDAAHKAWSLLGRGWLYAPLRWPIIKPAADKAYILFARHRYRISKWLTGAEKCNCGR</sequence>
<proteinExistence type="predicted"/>
<evidence type="ECO:0000313" key="1">
    <source>
        <dbReference type="EMBL" id="MBM7035406.1"/>
    </source>
</evidence>
<evidence type="ECO:0000313" key="2">
    <source>
        <dbReference type="Proteomes" id="UP000809621"/>
    </source>
</evidence>
<dbReference type="InterPro" id="IPR044691">
    <property type="entry name" value="DCC1_Trx"/>
</dbReference>
<protein>
    <submittedName>
        <fullName evidence="1">DUF393 domain-containing protein</fullName>
    </submittedName>
</protein>
<name>A0ABS2HFI0_9VIBR</name>
<dbReference type="Proteomes" id="UP000809621">
    <property type="component" value="Unassembled WGS sequence"/>
</dbReference>
<reference evidence="1 2" key="1">
    <citation type="submission" date="2021-02" db="EMBL/GenBank/DDBJ databases">
        <authorList>
            <person name="Park J.-S."/>
        </authorList>
    </citation>
    <scope>NUCLEOTIDE SEQUENCE [LARGE SCALE GENOMIC DNA]</scope>
    <source>
        <strain evidence="1 2">188UL20-2</strain>
    </source>
</reference>
<comment type="caution">
    <text evidence="1">The sequence shown here is derived from an EMBL/GenBank/DDBJ whole genome shotgun (WGS) entry which is preliminary data.</text>
</comment>
<dbReference type="PANTHER" id="PTHR34290:SF2">
    <property type="entry name" value="OS04G0668800 PROTEIN"/>
    <property type="match status" value="1"/>
</dbReference>
<gene>
    <name evidence="1" type="ORF">JQC93_03220</name>
</gene>
<organism evidence="1 2">
    <name type="scientific">Vibrio ulleungensis</name>
    <dbReference type="NCBI Taxonomy" id="2807619"/>
    <lineage>
        <taxon>Bacteria</taxon>
        <taxon>Pseudomonadati</taxon>
        <taxon>Pseudomonadota</taxon>
        <taxon>Gammaproteobacteria</taxon>
        <taxon>Vibrionales</taxon>
        <taxon>Vibrionaceae</taxon>
        <taxon>Vibrio</taxon>
    </lineage>
</organism>
<dbReference type="EMBL" id="JAFEUM010000001">
    <property type="protein sequence ID" value="MBM7035406.1"/>
    <property type="molecule type" value="Genomic_DNA"/>
</dbReference>
<dbReference type="InterPro" id="IPR007263">
    <property type="entry name" value="DCC1-like"/>
</dbReference>
<accession>A0ABS2HFI0</accession>
<dbReference type="PANTHER" id="PTHR34290">
    <property type="entry name" value="SI:CH73-390P7.2"/>
    <property type="match status" value="1"/>
</dbReference>
<dbReference type="RefSeq" id="WP_205157010.1">
    <property type="nucleotide sequence ID" value="NZ_JAFEUM010000001.1"/>
</dbReference>
<dbReference type="Pfam" id="PF04134">
    <property type="entry name" value="DCC1-like"/>
    <property type="match status" value="1"/>
</dbReference>